<evidence type="ECO:0000313" key="4">
    <source>
        <dbReference type="Proteomes" id="UP000887013"/>
    </source>
</evidence>
<dbReference type="PANTHER" id="PTHR23324">
    <property type="entry name" value="SEC14 RELATED PROTEIN"/>
    <property type="match status" value="1"/>
</dbReference>
<dbReference type="SMART" id="SM01100">
    <property type="entry name" value="CRAL_TRIO_N"/>
    <property type="match status" value="1"/>
</dbReference>
<sequence>MCQVLITDVSVSRLRNKNTERQLIIVLDIESYQAELPEFILKSALEERNTESHFENFKMNKEIQVDRIIQCQLEVDLKSKISKGSIYFLTYMLYMAELKMSLFQNITEEEKNIIDELRRRTIHDISPKMFEDETLFYRFCKARDFNLKEAENMLRKHIIWRKEMQLDSFLTSYKPPEVLKKHISCNFLCFDKEGCVVRYLDYGQTDMIGLWSSAKKFDVFKYLIHSSEQDFEALKQHSKKIGKVVYQISYIYNFGNLSFANATHRKNIEITPYYLKICQDNYPDRIKNVFIINANCYFSLFFSIIKHILSSALLSKIRCYKADGWKEELLKFIDADDLPAFLGGNKTDPDGNPLCNTFVIHGHKIPESYYLCNHEKKLSVASDVEKLIVARSSKEEINFEVSKVGSILEWEFETKNRDIGFSLYLKENELEDRVELIGKQRIDTCYDTEKGLFKCEKLGIYTIVFDNTYSWIHQKEIYFRARLRVDSEDENQQ</sequence>
<dbReference type="InterPro" id="IPR009038">
    <property type="entry name" value="GOLD_dom"/>
</dbReference>
<accession>A0A8X6UUA7</accession>
<dbReference type="InterPro" id="IPR001251">
    <property type="entry name" value="CRAL-TRIO_dom"/>
</dbReference>
<dbReference type="Pfam" id="PF03765">
    <property type="entry name" value="CRAL_TRIO_N"/>
    <property type="match status" value="1"/>
</dbReference>
<dbReference type="CDD" id="cd00170">
    <property type="entry name" value="SEC14"/>
    <property type="match status" value="1"/>
</dbReference>
<dbReference type="SUPFAM" id="SSF52087">
    <property type="entry name" value="CRAL/TRIO domain"/>
    <property type="match status" value="1"/>
</dbReference>
<dbReference type="SUPFAM" id="SSF46938">
    <property type="entry name" value="CRAL/TRIO N-terminal domain"/>
    <property type="match status" value="1"/>
</dbReference>
<protein>
    <submittedName>
        <fullName evidence="3">SEC14-like protein 4</fullName>
    </submittedName>
</protein>
<dbReference type="Gene3D" id="2.60.120.680">
    <property type="entry name" value="GOLD domain"/>
    <property type="match status" value="1"/>
</dbReference>
<reference evidence="3" key="1">
    <citation type="submission" date="2020-08" db="EMBL/GenBank/DDBJ databases">
        <title>Multicomponent nature underlies the extraordinary mechanical properties of spider dragline silk.</title>
        <authorList>
            <person name="Kono N."/>
            <person name="Nakamura H."/>
            <person name="Mori M."/>
            <person name="Yoshida Y."/>
            <person name="Ohtoshi R."/>
            <person name="Malay A.D."/>
            <person name="Moran D.A.P."/>
            <person name="Tomita M."/>
            <person name="Numata K."/>
            <person name="Arakawa K."/>
        </authorList>
    </citation>
    <scope>NUCLEOTIDE SEQUENCE</scope>
</reference>
<dbReference type="PROSITE" id="PS50866">
    <property type="entry name" value="GOLD"/>
    <property type="match status" value="1"/>
</dbReference>
<dbReference type="Pfam" id="PF00650">
    <property type="entry name" value="CRAL_TRIO"/>
    <property type="match status" value="1"/>
</dbReference>
<dbReference type="Gene3D" id="3.40.525.10">
    <property type="entry name" value="CRAL-TRIO lipid binding domain"/>
    <property type="match status" value="1"/>
</dbReference>
<dbReference type="InterPro" id="IPR036865">
    <property type="entry name" value="CRAL-TRIO_dom_sf"/>
</dbReference>
<dbReference type="InterPro" id="IPR051064">
    <property type="entry name" value="SEC14/CRAL-TRIO_domain"/>
</dbReference>
<name>A0A8X6UUA7_NEPPI</name>
<gene>
    <name evidence="3" type="primary">Sec14l4</name>
    <name evidence="3" type="ORF">NPIL_399691</name>
</gene>
<dbReference type="AlphaFoldDB" id="A0A8X6UUA7"/>
<dbReference type="SUPFAM" id="SSF101576">
    <property type="entry name" value="Supernatant protein factor (SPF), C-terminal domain"/>
    <property type="match status" value="1"/>
</dbReference>
<feature type="domain" description="GOLD" evidence="2">
    <location>
        <begin position="377"/>
        <end position="483"/>
    </location>
</feature>
<evidence type="ECO:0000259" key="2">
    <source>
        <dbReference type="PROSITE" id="PS50866"/>
    </source>
</evidence>
<dbReference type="PANTHER" id="PTHR23324:SF83">
    <property type="entry name" value="SEC14-LIKE PROTEIN 2"/>
    <property type="match status" value="1"/>
</dbReference>
<dbReference type="Proteomes" id="UP000887013">
    <property type="component" value="Unassembled WGS sequence"/>
</dbReference>
<proteinExistence type="predicted"/>
<dbReference type="SMART" id="SM00516">
    <property type="entry name" value="SEC14"/>
    <property type="match status" value="1"/>
</dbReference>
<evidence type="ECO:0000313" key="3">
    <source>
        <dbReference type="EMBL" id="GFU50065.1"/>
    </source>
</evidence>
<comment type="caution">
    <text evidence="3">The sequence shown here is derived from an EMBL/GenBank/DDBJ whole genome shotgun (WGS) entry which is preliminary data.</text>
</comment>
<dbReference type="PROSITE" id="PS50191">
    <property type="entry name" value="CRAL_TRIO"/>
    <property type="match status" value="1"/>
</dbReference>
<dbReference type="OrthoDB" id="6406821at2759"/>
<feature type="domain" description="CRAL-TRIO" evidence="1">
    <location>
        <begin position="175"/>
        <end position="350"/>
    </location>
</feature>
<dbReference type="GO" id="GO:0005737">
    <property type="term" value="C:cytoplasm"/>
    <property type="evidence" value="ECO:0007669"/>
    <property type="project" value="TreeGrafter"/>
</dbReference>
<evidence type="ECO:0000259" key="1">
    <source>
        <dbReference type="PROSITE" id="PS50191"/>
    </source>
</evidence>
<keyword evidence="4" id="KW-1185">Reference proteome</keyword>
<organism evidence="3 4">
    <name type="scientific">Nephila pilipes</name>
    <name type="common">Giant wood spider</name>
    <name type="synonym">Nephila maculata</name>
    <dbReference type="NCBI Taxonomy" id="299642"/>
    <lineage>
        <taxon>Eukaryota</taxon>
        <taxon>Metazoa</taxon>
        <taxon>Ecdysozoa</taxon>
        <taxon>Arthropoda</taxon>
        <taxon>Chelicerata</taxon>
        <taxon>Arachnida</taxon>
        <taxon>Araneae</taxon>
        <taxon>Araneomorphae</taxon>
        <taxon>Entelegynae</taxon>
        <taxon>Araneoidea</taxon>
        <taxon>Nephilidae</taxon>
        <taxon>Nephila</taxon>
    </lineage>
</organism>
<dbReference type="EMBL" id="BMAW01037828">
    <property type="protein sequence ID" value="GFU50065.1"/>
    <property type="molecule type" value="Genomic_DNA"/>
</dbReference>
<dbReference type="InterPro" id="IPR011074">
    <property type="entry name" value="CRAL/TRIO_N_dom"/>
</dbReference>
<dbReference type="InterPro" id="IPR036598">
    <property type="entry name" value="GOLD_dom_sf"/>
</dbReference>
<dbReference type="InterPro" id="IPR036273">
    <property type="entry name" value="CRAL/TRIO_N_dom_sf"/>
</dbReference>